<feature type="domain" description="OmpR/PhoB-type" evidence="11">
    <location>
        <begin position="139"/>
        <end position="233"/>
    </location>
</feature>
<keyword evidence="5 9" id="KW-0238">DNA-binding</keyword>
<feature type="DNA-binding region" description="OmpR/PhoB-type" evidence="9">
    <location>
        <begin position="139"/>
        <end position="233"/>
    </location>
</feature>
<dbReference type="PANTHER" id="PTHR48111">
    <property type="entry name" value="REGULATOR OF RPOS"/>
    <property type="match status" value="1"/>
</dbReference>
<evidence type="ECO:0000256" key="4">
    <source>
        <dbReference type="ARBA" id="ARBA00023015"/>
    </source>
</evidence>
<dbReference type="CDD" id="cd00383">
    <property type="entry name" value="trans_reg_C"/>
    <property type="match status" value="1"/>
</dbReference>
<evidence type="ECO:0000256" key="1">
    <source>
        <dbReference type="ARBA" id="ARBA00013332"/>
    </source>
</evidence>
<organism evidence="12 13">
    <name type="scientific">Sunxiuqinia elliptica</name>
    <dbReference type="NCBI Taxonomy" id="655355"/>
    <lineage>
        <taxon>Bacteria</taxon>
        <taxon>Pseudomonadati</taxon>
        <taxon>Bacteroidota</taxon>
        <taxon>Bacteroidia</taxon>
        <taxon>Marinilabiliales</taxon>
        <taxon>Prolixibacteraceae</taxon>
        <taxon>Sunxiuqinia</taxon>
    </lineage>
</organism>
<evidence type="ECO:0000313" key="12">
    <source>
        <dbReference type="EMBL" id="SFE54572.1"/>
    </source>
</evidence>
<keyword evidence="3" id="KW-0902">Two-component regulatory system</keyword>
<accession>A0A1I2BEE6</accession>
<dbReference type="Proteomes" id="UP000198964">
    <property type="component" value="Unassembled WGS sequence"/>
</dbReference>
<dbReference type="SUPFAM" id="SSF46894">
    <property type="entry name" value="C-terminal effector domain of the bipartite response regulators"/>
    <property type="match status" value="1"/>
</dbReference>
<sequence>MSDTKYKILLVDDEVDILEFISYNLEKEGYKVYTAQNGLEAIKLAEKKTPDLIILDVMMPEMDGIAACEEIRKIPTLPNVVIAFLTARGEDYSQIAGFEAGADDYITKPIRPKVLVSRVKALLKRTGGGVATEQTVENSSIITIGNLVIDKERYLINTNGQEMILPRKEFELLSLLVSKPGKVFTREEIYYSVWGDNVVVGDRTIDVHIRKLREKIGNEHIKTLKGIGYKFVE</sequence>
<protein>
    <recommendedName>
        <fullName evidence="1">Phosphate regulon transcriptional regulatory protein PhoB</fullName>
    </recommendedName>
</protein>
<dbReference type="FunFam" id="3.40.50.2300:FF:000001">
    <property type="entry name" value="DNA-binding response regulator PhoB"/>
    <property type="match status" value="1"/>
</dbReference>
<evidence type="ECO:0000256" key="3">
    <source>
        <dbReference type="ARBA" id="ARBA00023012"/>
    </source>
</evidence>
<evidence type="ECO:0000256" key="8">
    <source>
        <dbReference type="PROSITE-ProRule" id="PRU00169"/>
    </source>
</evidence>
<dbReference type="GO" id="GO:0000976">
    <property type="term" value="F:transcription cis-regulatory region binding"/>
    <property type="evidence" value="ECO:0007669"/>
    <property type="project" value="TreeGrafter"/>
</dbReference>
<dbReference type="GO" id="GO:0000156">
    <property type="term" value="F:phosphorelay response regulator activity"/>
    <property type="evidence" value="ECO:0007669"/>
    <property type="project" value="TreeGrafter"/>
</dbReference>
<evidence type="ECO:0000313" key="13">
    <source>
        <dbReference type="Proteomes" id="UP000198964"/>
    </source>
</evidence>
<keyword evidence="4" id="KW-0805">Transcription regulation</keyword>
<proteinExistence type="predicted"/>
<dbReference type="SMART" id="SM00448">
    <property type="entry name" value="REC"/>
    <property type="match status" value="1"/>
</dbReference>
<evidence type="ECO:0000259" key="10">
    <source>
        <dbReference type="PROSITE" id="PS50110"/>
    </source>
</evidence>
<dbReference type="RefSeq" id="WP_093918139.1">
    <property type="nucleotide sequence ID" value="NZ_FONW01000001.1"/>
</dbReference>
<evidence type="ECO:0000256" key="6">
    <source>
        <dbReference type="ARBA" id="ARBA00023163"/>
    </source>
</evidence>
<dbReference type="InterPro" id="IPR011006">
    <property type="entry name" value="CheY-like_superfamily"/>
</dbReference>
<dbReference type="InterPro" id="IPR036388">
    <property type="entry name" value="WH-like_DNA-bd_sf"/>
</dbReference>
<dbReference type="InterPro" id="IPR016032">
    <property type="entry name" value="Sig_transdc_resp-reg_C-effctor"/>
</dbReference>
<dbReference type="GO" id="GO:0006355">
    <property type="term" value="P:regulation of DNA-templated transcription"/>
    <property type="evidence" value="ECO:0007669"/>
    <property type="project" value="InterPro"/>
</dbReference>
<evidence type="ECO:0000256" key="7">
    <source>
        <dbReference type="ARBA" id="ARBA00024735"/>
    </source>
</evidence>
<evidence type="ECO:0000256" key="5">
    <source>
        <dbReference type="ARBA" id="ARBA00023125"/>
    </source>
</evidence>
<dbReference type="Pfam" id="PF00072">
    <property type="entry name" value="Response_reg"/>
    <property type="match status" value="1"/>
</dbReference>
<feature type="modified residue" description="4-aspartylphosphate" evidence="8">
    <location>
        <position position="56"/>
    </location>
</feature>
<dbReference type="PROSITE" id="PS50110">
    <property type="entry name" value="RESPONSE_REGULATORY"/>
    <property type="match status" value="1"/>
</dbReference>
<keyword evidence="2 8" id="KW-0597">Phosphoprotein</keyword>
<dbReference type="FunFam" id="1.10.10.10:FF:000018">
    <property type="entry name" value="DNA-binding response regulator ResD"/>
    <property type="match status" value="1"/>
</dbReference>
<dbReference type="GO" id="GO:0005829">
    <property type="term" value="C:cytosol"/>
    <property type="evidence" value="ECO:0007669"/>
    <property type="project" value="TreeGrafter"/>
</dbReference>
<dbReference type="PANTHER" id="PTHR48111:SF40">
    <property type="entry name" value="PHOSPHATE REGULON TRANSCRIPTIONAL REGULATORY PROTEIN PHOB"/>
    <property type="match status" value="1"/>
</dbReference>
<keyword evidence="13" id="KW-1185">Reference proteome</keyword>
<dbReference type="InterPro" id="IPR039420">
    <property type="entry name" value="WalR-like"/>
</dbReference>
<comment type="function">
    <text evidence="7">This protein is a positive regulator for the phosphate regulon. Transcription of this operon is positively regulated by PhoB and PhoR when phosphate is limited.</text>
</comment>
<feature type="domain" description="Response regulatory" evidence="10">
    <location>
        <begin position="7"/>
        <end position="123"/>
    </location>
</feature>
<dbReference type="AlphaFoldDB" id="A0A1I2BEE6"/>
<reference evidence="12 13" key="1">
    <citation type="submission" date="2016-10" db="EMBL/GenBank/DDBJ databases">
        <authorList>
            <person name="de Groot N.N."/>
        </authorList>
    </citation>
    <scope>NUCLEOTIDE SEQUENCE [LARGE SCALE GENOMIC DNA]</scope>
    <source>
        <strain evidence="12 13">CGMCC 1.9156</strain>
    </source>
</reference>
<evidence type="ECO:0000259" key="11">
    <source>
        <dbReference type="PROSITE" id="PS51755"/>
    </source>
</evidence>
<dbReference type="PROSITE" id="PS51755">
    <property type="entry name" value="OMPR_PHOB"/>
    <property type="match status" value="1"/>
</dbReference>
<name>A0A1I2BEE6_9BACT</name>
<gene>
    <name evidence="12" type="ORF">SAMN05216283_101395</name>
</gene>
<dbReference type="Gene3D" id="3.40.50.2300">
    <property type="match status" value="1"/>
</dbReference>
<evidence type="ECO:0000256" key="2">
    <source>
        <dbReference type="ARBA" id="ARBA00022553"/>
    </source>
</evidence>
<dbReference type="InterPro" id="IPR001867">
    <property type="entry name" value="OmpR/PhoB-type_DNA-bd"/>
</dbReference>
<evidence type="ECO:0000256" key="9">
    <source>
        <dbReference type="PROSITE-ProRule" id="PRU01091"/>
    </source>
</evidence>
<dbReference type="EMBL" id="FONW01000001">
    <property type="protein sequence ID" value="SFE54572.1"/>
    <property type="molecule type" value="Genomic_DNA"/>
</dbReference>
<dbReference type="Pfam" id="PF00486">
    <property type="entry name" value="Trans_reg_C"/>
    <property type="match status" value="1"/>
</dbReference>
<keyword evidence="6" id="KW-0804">Transcription</keyword>
<dbReference type="Gene3D" id="1.10.10.10">
    <property type="entry name" value="Winged helix-like DNA-binding domain superfamily/Winged helix DNA-binding domain"/>
    <property type="match status" value="1"/>
</dbReference>
<dbReference type="STRING" id="655355.SAMN05216283_101395"/>
<dbReference type="InterPro" id="IPR001789">
    <property type="entry name" value="Sig_transdc_resp-reg_receiver"/>
</dbReference>
<dbReference type="SMART" id="SM00862">
    <property type="entry name" value="Trans_reg_C"/>
    <property type="match status" value="1"/>
</dbReference>
<dbReference type="GO" id="GO:0032993">
    <property type="term" value="C:protein-DNA complex"/>
    <property type="evidence" value="ECO:0007669"/>
    <property type="project" value="TreeGrafter"/>
</dbReference>
<dbReference type="SUPFAM" id="SSF52172">
    <property type="entry name" value="CheY-like"/>
    <property type="match status" value="1"/>
</dbReference>